<keyword evidence="2" id="KW-1185">Reference proteome</keyword>
<accession>A0ACC0L3R7</accession>
<comment type="caution">
    <text evidence="1">The sequence shown here is derived from an EMBL/GenBank/DDBJ whole genome shotgun (WGS) entry which is preliminary data.</text>
</comment>
<gene>
    <name evidence="1" type="ORF">RHMOL_Rhmol13G0066100</name>
</gene>
<sequence>MEEHRRPCSALQSSLNAVSTKVRAYNKTLSSESNENCIIKGKIIIQHSHGESAPGSAASVQLYSRSQVDPNTGKGKMSEMAKLRHGKTTKHSGVKITTFDIKFHVTTDFGIPGAFAITNKHKHKFFLQSATLEVSGHINIHFDCNSWVYPVHRTKTDRLFFSNTSYLPSQTPNALVQLRKEELVSLRGDGTGERKEWERIYDYDFYNDLGNKEPRHARPVLGGSLMYPYPRRGKTGLNGNQGTITLDMYVPPDERVSPQKLSELISNSIQASLHFILPEAKLLFANASTGSFESFDEIRDLFTSSRSQALEGWVADKLKSMLPPEIFKKITRASKENQTKFPLPQVIAGNELAWKDDEEFGRQMLAGINPAVIQCLGSFPPRSKRGVWSSITQSHIESNLGGLTLEMAINQWRIFILDHHDYLMPFLSRINTKGVCAYASRTLLFLRNDSTLKPLAIELSLPIPTASKENQRVFLPSTHGSEAAVWQLAKAHVASNDACHHQLISHWLKAHAVVEPFIIATRRQLSTMHPIHRLLDPHFKDTMHINAIARSVIVNGGGILEKTLSTGEISMELTSAFYKDWRFDEQGLPADLVKRCMALPDPNNPSGVRLIFEDYPYGADGLDIWVAIKAWVTNFCSIFYTDDNSLRSDDEIQAWWSEIRNVGHGDKHNETWWYPMKTLNDLIEALTTLIWTASALHASVNFGQYGYAGYPPNRPTLCRKFIPKEGTLEFAKFLRDPDKYYLSMLPERFELTLSVALVEVLSRHTSDEVYLGQRLSEEWTDNEQIQEIFQQFQKNLQEVEKRILERNRNPNLKNRRGPAKIAYKLLYPDTSNVGFKGEITGKGIPNSISI</sequence>
<protein>
    <submittedName>
        <fullName evidence="1">Uncharacterized protein</fullName>
    </submittedName>
</protein>
<organism evidence="1 2">
    <name type="scientific">Rhododendron molle</name>
    <name type="common">Chinese azalea</name>
    <name type="synonym">Azalea mollis</name>
    <dbReference type="NCBI Taxonomy" id="49168"/>
    <lineage>
        <taxon>Eukaryota</taxon>
        <taxon>Viridiplantae</taxon>
        <taxon>Streptophyta</taxon>
        <taxon>Embryophyta</taxon>
        <taxon>Tracheophyta</taxon>
        <taxon>Spermatophyta</taxon>
        <taxon>Magnoliopsida</taxon>
        <taxon>eudicotyledons</taxon>
        <taxon>Gunneridae</taxon>
        <taxon>Pentapetalae</taxon>
        <taxon>asterids</taxon>
        <taxon>Ericales</taxon>
        <taxon>Ericaceae</taxon>
        <taxon>Ericoideae</taxon>
        <taxon>Rhodoreae</taxon>
        <taxon>Rhododendron</taxon>
    </lineage>
</organism>
<evidence type="ECO:0000313" key="2">
    <source>
        <dbReference type="Proteomes" id="UP001062846"/>
    </source>
</evidence>
<dbReference type="EMBL" id="CM046400">
    <property type="protein sequence ID" value="KAI8523349.1"/>
    <property type="molecule type" value="Genomic_DNA"/>
</dbReference>
<proteinExistence type="predicted"/>
<evidence type="ECO:0000313" key="1">
    <source>
        <dbReference type="EMBL" id="KAI8523349.1"/>
    </source>
</evidence>
<name>A0ACC0L3R7_RHOML</name>
<reference evidence="1" key="1">
    <citation type="submission" date="2022-02" db="EMBL/GenBank/DDBJ databases">
        <title>Plant Genome Project.</title>
        <authorList>
            <person name="Zhang R.-G."/>
        </authorList>
    </citation>
    <scope>NUCLEOTIDE SEQUENCE</scope>
    <source>
        <strain evidence="1">AT1</strain>
    </source>
</reference>
<dbReference type="Proteomes" id="UP001062846">
    <property type="component" value="Chromosome 13"/>
</dbReference>